<name>A0A5C3MNP5_9AGAM</name>
<gene>
    <name evidence="2" type="ORF">OE88DRAFT_1739458</name>
</gene>
<dbReference type="PANTHER" id="PTHR31912">
    <property type="entry name" value="IP13529P"/>
    <property type="match status" value="1"/>
</dbReference>
<feature type="region of interest" description="Disordered" evidence="1">
    <location>
        <begin position="1271"/>
        <end position="1296"/>
    </location>
</feature>
<evidence type="ECO:0000313" key="3">
    <source>
        <dbReference type="Proteomes" id="UP000305948"/>
    </source>
</evidence>
<evidence type="ECO:0000256" key="1">
    <source>
        <dbReference type="SAM" id="MobiDB-lite"/>
    </source>
</evidence>
<dbReference type="STRING" id="5364.A0A5C3MNP5"/>
<keyword evidence="3" id="KW-1185">Reference proteome</keyword>
<dbReference type="OrthoDB" id="2246127at2759"/>
<evidence type="ECO:0000313" key="2">
    <source>
        <dbReference type="EMBL" id="TFK46353.1"/>
    </source>
</evidence>
<dbReference type="EMBL" id="ML213530">
    <property type="protein sequence ID" value="TFK46353.1"/>
    <property type="molecule type" value="Genomic_DNA"/>
</dbReference>
<protein>
    <submittedName>
        <fullName evidence="2">Uncharacterized protein</fullName>
    </submittedName>
</protein>
<dbReference type="PANTHER" id="PTHR31912:SF34">
    <property type="entry name" value="NOTOCHORD-RELATED PROTEIN"/>
    <property type="match status" value="1"/>
</dbReference>
<sequence length="1296" mass="146603">MQDLAIGNLCTLHFRTHLLGGARSGAGVSRRETFHATKFNSVTGRFPSKHPEITLRYIEDHEKSRDHRRCLRLFEQRRRILLPSTSGAVSGSHPQAPRNSHSQAAIVHEPLLDILSDIASDQQPLASEYDPTTDRLDWDPSFRFQHQRSHQADQLAKLAGWLKEYLLDGGAVDRDSDDEDVDEDHLDSDIEGVPVMQSRSGPLTRNRDLSEVEQDSPWYPWPNKECCVLDILRHLPRCAFSERQNSAIHWAMRMLGLHYVPTQRTMKDVEHAIQHVCGVDSIRYAGALSHVYYVNDFARLVAQELANPWVRPHLRFLPQDSGARLLEAWQGKRWLEEMDPELLTPMVRSNDQDFFIYEPTFLKNGQVCMPVCWFTRDTDIVGRVYPMSMTDRGWVVHEYTTYEVNSKDLLLAFPQLARTHHYHGLCDPCIIEGSQEVHGGPIKPWIRTTPRQGNRWRAKAQGHRVVAFPVWLYCDDTSGNVSKKWNKHNSFLFTAAGLPRRFVHREFNVHFLCTSNIAPPLEMLDGIVQQLKECQSDGVWAWDCKNMEMVLVIPSVFAMLGDNPMQSKIACHIGLMGKLFCRACWVSNGAADEENPLASRDAVADDCVIDPDVCEDMGSETSSIHSAMSNAAGTRKKAPETFAQIVDRVKRFVEIGRMRTKAETQQILASQFDCARHVGGQTMFKKQRTITGIKDTFQAFFTDKLFAISTNPVWRIKDFDPHSDTPVEILHVILLGFVKYLWRDAISCLKDQQKAVLIARLNCFNVSGLGISKLAGSTLVTYSGSLTGRDFRAVAQAAPFVLHDLLDAEAIAVWQALGNLIPMVWQPEIEDIDVYLPRLKTAIDYFLDCTCRLTPRWFNKPKFHIILHLLDHIRRFGPAMLFATEGFESYNAIIRSHSILSNHHAPSRDIARLMASSNHVRHLLCGGFFPRDKPAMSDGNSAQAPAGSVDGSPWIRATANCLIERWRSIGLAPQEFLNEQHFAEVLLRFPAPKEELMLEKTAGDCHGLGKMKTWNQTMASNHTRGLGYSNSQLFRTPESVKLVNGDACKVGDWVVWREEVLAQPPTLYWRIGEVYEILQAVGSHADIHGKANWILVRCAIVGDRSEDYQMPRVEIMDEYVAVDVAAVSCTANVQHNCVKNRCKISRSRPVYQERELTSQQSDGVHHVKPFDCILNTAQMRDAAKINPFRIPVPSLNHDTVIHAAAVQEIEVVKHRQQTQASTRPSRKGKAPAGHPITSEHVHETSVYSPNMARARRSSLRTSMTLQEVRFNLDSPQVPSPHYGSFQVSEYSYGPNA</sequence>
<feature type="region of interest" description="Disordered" evidence="1">
    <location>
        <begin position="1215"/>
        <end position="1257"/>
    </location>
</feature>
<dbReference type="Proteomes" id="UP000305948">
    <property type="component" value="Unassembled WGS sequence"/>
</dbReference>
<proteinExistence type="predicted"/>
<organism evidence="2 3">
    <name type="scientific">Heliocybe sulcata</name>
    <dbReference type="NCBI Taxonomy" id="5364"/>
    <lineage>
        <taxon>Eukaryota</taxon>
        <taxon>Fungi</taxon>
        <taxon>Dikarya</taxon>
        <taxon>Basidiomycota</taxon>
        <taxon>Agaricomycotina</taxon>
        <taxon>Agaricomycetes</taxon>
        <taxon>Gloeophyllales</taxon>
        <taxon>Gloeophyllaceae</taxon>
        <taxon>Heliocybe</taxon>
    </lineage>
</organism>
<reference evidence="2 3" key="1">
    <citation type="journal article" date="2019" name="Nat. Ecol. Evol.">
        <title>Megaphylogeny resolves global patterns of mushroom evolution.</title>
        <authorList>
            <person name="Varga T."/>
            <person name="Krizsan K."/>
            <person name="Foldi C."/>
            <person name="Dima B."/>
            <person name="Sanchez-Garcia M."/>
            <person name="Sanchez-Ramirez S."/>
            <person name="Szollosi G.J."/>
            <person name="Szarkandi J.G."/>
            <person name="Papp V."/>
            <person name="Albert L."/>
            <person name="Andreopoulos W."/>
            <person name="Angelini C."/>
            <person name="Antonin V."/>
            <person name="Barry K.W."/>
            <person name="Bougher N.L."/>
            <person name="Buchanan P."/>
            <person name="Buyck B."/>
            <person name="Bense V."/>
            <person name="Catcheside P."/>
            <person name="Chovatia M."/>
            <person name="Cooper J."/>
            <person name="Damon W."/>
            <person name="Desjardin D."/>
            <person name="Finy P."/>
            <person name="Geml J."/>
            <person name="Haridas S."/>
            <person name="Hughes K."/>
            <person name="Justo A."/>
            <person name="Karasinski D."/>
            <person name="Kautmanova I."/>
            <person name="Kiss B."/>
            <person name="Kocsube S."/>
            <person name="Kotiranta H."/>
            <person name="LaButti K.M."/>
            <person name="Lechner B.E."/>
            <person name="Liimatainen K."/>
            <person name="Lipzen A."/>
            <person name="Lukacs Z."/>
            <person name="Mihaltcheva S."/>
            <person name="Morgado L.N."/>
            <person name="Niskanen T."/>
            <person name="Noordeloos M.E."/>
            <person name="Ohm R.A."/>
            <person name="Ortiz-Santana B."/>
            <person name="Ovrebo C."/>
            <person name="Racz N."/>
            <person name="Riley R."/>
            <person name="Savchenko A."/>
            <person name="Shiryaev A."/>
            <person name="Soop K."/>
            <person name="Spirin V."/>
            <person name="Szebenyi C."/>
            <person name="Tomsovsky M."/>
            <person name="Tulloss R.E."/>
            <person name="Uehling J."/>
            <person name="Grigoriev I.V."/>
            <person name="Vagvolgyi C."/>
            <person name="Papp T."/>
            <person name="Martin F.M."/>
            <person name="Miettinen O."/>
            <person name="Hibbett D.S."/>
            <person name="Nagy L.G."/>
        </authorList>
    </citation>
    <scope>NUCLEOTIDE SEQUENCE [LARGE SCALE GENOMIC DNA]</scope>
    <source>
        <strain evidence="2 3">OMC1185</strain>
    </source>
</reference>
<accession>A0A5C3MNP5</accession>